<dbReference type="EMBL" id="QWET01000003">
    <property type="protein sequence ID" value="RIH66349.1"/>
    <property type="molecule type" value="Genomic_DNA"/>
</dbReference>
<evidence type="ECO:0000313" key="6">
    <source>
        <dbReference type="Proteomes" id="UP000266441"/>
    </source>
</evidence>
<dbReference type="Gene3D" id="3.20.20.10">
    <property type="entry name" value="Alanine racemase"/>
    <property type="match status" value="1"/>
</dbReference>
<evidence type="ECO:0000259" key="3">
    <source>
        <dbReference type="Pfam" id="PF00278"/>
    </source>
</evidence>
<dbReference type="Proteomes" id="UP000266441">
    <property type="component" value="Unassembled WGS sequence"/>
</dbReference>
<organism evidence="5 6">
    <name type="scientific">Mariniphaga sediminis</name>
    <dbReference type="NCBI Taxonomy" id="1628158"/>
    <lineage>
        <taxon>Bacteria</taxon>
        <taxon>Pseudomonadati</taxon>
        <taxon>Bacteroidota</taxon>
        <taxon>Bacteroidia</taxon>
        <taxon>Marinilabiliales</taxon>
        <taxon>Prolixibacteraceae</taxon>
        <taxon>Mariniphaga</taxon>
    </lineage>
</organism>
<feature type="domain" description="Orn/DAP/Arg decarboxylase 2 C-terminal" evidence="3">
    <location>
        <begin position="310"/>
        <end position="399"/>
    </location>
</feature>
<dbReference type="InterPro" id="IPR009006">
    <property type="entry name" value="Ala_racemase/Decarboxylase_C"/>
</dbReference>
<comment type="cofactor">
    <cofactor evidence="1">
        <name>pyridoxal 5'-phosphate</name>
        <dbReference type="ChEBI" id="CHEBI:597326"/>
    </cofactor>
</comment>
<evidence type="ECO:0000313" key="5">
    <source>
        <dbReference type="EMBL" id="RIH66349.1"/>
    </source>
</evidence>
<dbReference type="Pfam" id="PF00278">
    <property type="entry name" value="Orn_DAP_Arg_deC"/>
    <property type="match status" value="1"/>
</dbReference>
<dbReference type="Gene3D" id="2.40.37.10">
    <property type="entry name" value="Lyase, Ornithine Decarboxylase, Chain A, domain 1"/>
    <property type="match status" value="1"/>
</dbReference>
<dbReference type="InterPro" id="IPR029066">
    <property type="entry name" value="PLP-binding_barrel"/>
</dbReference>
<dbReference type="PANTHER" id="PTHR43727:SF2">
    <property type="entry name" value="GROUP IV DECARBOXYLASE"/>
    <property type="match status" value="1"/>
</dbReference>
<dbReference type="AlphaFoldDB" id="A0A399D3X3"/>
<dbReference type="RefSeq" id="WP_119348936.1">
    <property type="nucleotide sequence ID" value="NZ_QWET01000003.1"/>
</dbReference>
<accession>A0A399D3X3</accession>
<dbReference type="GO" id="GO:0008836">
    <property type="term" value="F:diaminopimelate decarboxylase activity"/>
    <property type="evidence" value="ECO:0007669"/>
    <property type="project" value="TreeGrafter"/>
</dbReference>
<keyword evidence="2" id="KW-0663">Pyridoxal phosphate</keyword>
<dbReference type="PANTHER" id="PTHR43727">
    <property type="entry name" value="DIAMINOPIMELATE DECARBOXYLASE"/>
    <property type="match status" value="1"/>
</dbReference>
<dbReference type="SUPFAM" id="SSF51419">
    <property type="entry name" value="PLP-binding barrel"/>
    <property type="match status" value="1"/>
</dbReference>
<dbReference type="CDD" id="cd06841">
    <property type="entry name" value="PLPDE_III_MccE_like"/>
    <property type="match status" value="1"/>
</dbReference>
<gene>
    <name evidence="5" type="ORF">D1164_05420</name>
</gene>
<reference evidence="5 6" key="1">
    <citation type="journal article" date="2015" name="Int. J. Syst. Evol. Microbiol.">
        <title>Mariniphaga sediminis sp. nov., isolated from coastal sediment.</title>
        <authorList>
            <person name="Wang F.Q."/>
            <person name="Shen Q.Y."/>
            <person name="Chen G.J."/>
            <person name="Du Z.J."/>
        </authorList>
    </citation>
    <scope>NUCLEOTIDE SEQUENCE [LARGE SCALE GENOMIC DNA]</scope>
    <source>
        <strain evidence="5 6">SY21</strain>
    </source>
</reference>
<feature type="domain" description="Orn/DAP/Arg decarboxylase 2 N-terminal" evidence="4">
    <location>
        <begin position="65"/>
        <end position="309"/>
    </location>
</feature>
<dbReference type="SUPFAM" id="SSF50621">
    <property type="entry name" value="Alanine racemase C-terminal domain-like"/>
    <property type="match status" value="1"/>
</dbReference>
<proteinExistence type="predicted"/>
<dbReference type="OrthoDB" id="9802241at2"/>
<dbReference type="InterPro" id="IPR022644">
    <property type="entry name" value="De-COase2_N"/>
</dbReference>
<evidence type="ECO:0000259" key="4">
    <source>
        <dbReference type="Pfam" id="PF02784"/>
    </source>
</evidence>
<sequence>MEKLKYEKPVISKITAGVPSKFGLPARQKIISEIDGIPVSKLMEEYGSPVFVFSENTIRNTYAEARQAFETRYPKVQFAWSYKTNYLDAVCNIFHDEGSWAEVVSGFEFEKALAIGVSGSQILFNGPEKSEKDLTLAINHNACVHIDHFDELYLLMEITQKLDKKARVAIRVNMDTGIYPMWDRFGFNYENGEAWNAINRIMLADRLELIGLHTHIGTYIMAPSAYAIAATKLANLLVATHSKFGHWLKYIDLGGGFASKNTLKGAYMPGSETCPTFDDYAEAITNALISSEIPHENLPTLFLETGRALIDDAGYLLTTVLANKRSSTGRRNMVIDAGVNLLFTSFWYNLGVYPSKSPSEYLEETTIYGPLCMNIDVIRDAINFPHVKTGDQLVIERVGAYNVTQWMQFITYRPNVVLIDLEGRSHVIKKKEDLETLKNKEVKPE</sequence>
<protein>
    <submittedName>
        <fullName evidence="5">Diaminopimelate decarboxylase</fullName>
    </submittedName>
</protein>
<keyword evidence="6" id="KW-1185">Reference proteome</keyword>
<dbReference type="GO" id="GO:0009089">
    <property type="term" value="P:lysine biosynthetic process via diaminopimelate"/>
    <property type="evidence" value="ECO:0007669"/>
    <property type="project" value="TreeGrafter"/>
</dbReference>
<dbReference type="InterPro" id="IPR022643">
    <property type="entry name" value="De-COase2_C"/>
</dbReference>
<comment type="caution">
    <text evidence="5">The sequence shown here is derived from an EMBL/GenBank/DDBJ whole genome shotgun (WGS) entry which is preliminary data.</text>
</comment>
<dbReference type="Pfam" id="PF02784">
    <property type="entry name" value="Orn_Arg_deC_N"/>
    <property type="match status" value="1"/>
</dbReference>
<evidence type="ECO:0000256" key="2">
    <source>
        <dbReference type="ARBA" id="ARBA00022898"/>
    </source>
</evidence>
<evidence type="ECO:0000256" key="1">
    <source>
        <dbReference type="ARBA" id="ARBA00001933"/>
    </source>
</evidence>
<name>A0A399D3X3_9BACT</name>